<dbReference type="RefSeq" id="WP_076649001.1">
    <property type="nucleotide sequence ID" value="NZ_FTPS01000001.1"/>
</dbReference>
<keyword evidence="2" id="KW-1185">Reference proteome</keyword>
<accession>A0A1R3WSY9</accession>
<sequence>MEPKSLDEIIRKTAQVSEFARNASDYLSDVEFEPDETESIEAALRDVHLYIEKSLALYPDNSWVNDVAEKIRQEMHTSLLERAIETRIGG</sequence>
<protein>
    <submittedName>
        <fullName evidence="1">Uncharacterized protein</fullName>
    </submittedName>
</protein>
<name>A0A1R3WSY9_9RHOB</name>
<proteinExistence type="predicted"/>
<dbReference type="OrthoDB" id="282227at204455"/>
<evidence type="ECO:0000313" key="2">
    <source>
        <dbReference type="Proteomes" id="UP000192455"/>
    </source>
</evidence>
<dbReference type="Proteomes" id="UP000192455">
    <property type="component" value="Unassembled WGS sequence"/>
</dbReference>
<evidence type="ECO:0000313" key="1">
    <source>
        <dbReference type="EMBL" id="SIT81103.1"/>
    </source>
</evidence>
<reference evidence="1 2" key="1">
    <citation type="submission" date="2017-01" db="EMBL/GenBank/DDBJ databases">
        <authorList>
            <person name="Mah S.A."/>
            <person name="Swanson W.J."/>
            <person name="Moy G.W."/>
            <person name="Vacquier V.D."/>
        </authorList>
    </citation>
    <scope>NUCLEOTIDE SEQUENCE [LARGE SCALE GENOMIC DNA]</scope>
    <source>
        <strain evidence="1 2">DSM 21219</strain>
    </source>
</reference>
<organism evidence="1 2">
    <name type="scientific">Pontibaca methylaminivorans</name>
    <dbReference type="NCBI Taxonomy" id="515897"/>
    <lineage>
        <taxon>Bacteria</taxon>
        <taxon>Pseudomonadati</taxon>
        <taxon>Pseudomonadota</taxon>
        <taxon>Alphaproteobacteria</taxon>
        <taxon>Rhodobacterales</taxon>
        <taxon>Roseobacteraceae</taxon>
        <taxon>Pontibaca</taxon>
    </lineage>
</organism>
<gene>
    <name evidence="1" type="ORF">SAMN05421849_1425</name>
</gene>
<dbReference type="EMBL" id="FTPS01000001">
    <property type="protein sequence ID" value="SIT81103.1"/>
    <property type="molecule type" value="Genomic_DNA"/>
</dbReference>
<dbReference type="AlphaFoldDB" id="A0A1R3WSY9"/>